<keyword evidence="7" id="KW-1185">Reference proteome</keyword>
<gene>
    <name evidence="6" type="ORF">P775_02495</name>
</gene>
<dbReference type="PRINTS" id="PR01021">
    <property type="entry name" value="OMPADOMAIN"/>
</dbReference>
<evidence type="ECO:0000256" key="2">
    <source>
        <dbReference type="ARBA" id="ARBA00023136"/>
    </source>
</evidence>
<evidence type="ECO:0000259" key="5">
    <source>
        <dbReference type="PROSITE" id="PS51123"/>
    </source>
</evidence>
<dbReference type="EMBL" id="AWWI01000021">
    <property type="protein sequence ID" value="PIL21864.1"/>
    <property type="molecule type" value="Genomic_DNA"/>
</dbReference>
<dbReference type="Pfam" id="PF00691">
    <property type="entry name" value="OmpA"/>
    <property type="match status" value="1"/>
</dbReference>
<evidence type="ECO:0000313" key="6">
    <source>
        <dbReference type="EMBL" id="PIL21864.1"/>
    </source>
</evidence>
<keyword evidence="2 4" id="KW-0472">Membrane</keyword>
<dbReference type="Proteomes" id="UP000231259">
    <property type="component" value="Unassembled WGS sequence"/>
</dbReference>
<comment type="caution">
    <text evidence="6">The sequence shown here is derived from an EMBL/GenBank/DDBJ whole genome shotgun (WGS) entry which is preliminary data.</text>
</comment>
<comment type="subcellular location">
    <subcellularLocation>
        <location evidence="1">Cell outer membrane</location>
    </subcellularLocation>
</comment>
<protein>
    <recommendedName>
        <fullName evidence="5">OmpA-like domain-containing protein</fullName>
    </recommendedName>
</protein>
<dbReference type="PANTHER" id="PTHR30329:SF21">
    <property type="entry name" value="LIPOPROTEIN YIAD-RELATED"/>
    <property type="match status" value="1"/>
</dbReference>
<dbReference type="InterPro" id="IPR036737">
    <property type="entry name" value="OmpA-like_sf"/>
</dbReference>
<feature type="domain" description="OmpA-like" evidence="5">
    <location>
        <begin position="179"/>
        <end position="297"/>
    </location>
</feature>
<dbReference type="CDD" id="cd07185">
    <property type="entry name" value="OmpA_C-like"/>
    <property type="match status" value="1"/>
</dbReference>
<keyword evidence="3" id="KW-0998">Cell outer membrane</keyword>
<evidence type="ECO:0000256" key="3">
    <source>
        <dbReference type="ARBA" id="ARBA00023237"/>
    </source>
</evidence>
<organism evidence="6 7">
    <name type="scientific">Puniceibacterium antarcticum</name>
    <dbReference type="NCBI Taxonomy" id="1206336"/>
    <lineage>
        <taxon>Bacteria</taxon>
        <taxon>Pseudomonadati</taxon>
        <taxon>Pseudomonadota</taxon>
        <taxon>Alphaproteobacteria</taxon>
        <taxon>Rhodobacterales</taxon>
        <taxon>Paracoccaceae</taxon>
        <taxon>Puniceibacterium</taxon>
    </lineage>
</organism>
<dbReference type="Gene3D" id="3.30.1330.60">
    <property type="entry name" value="OmpA-like domain"/>
    <property type="match status" value="1"/>
</dbReference>
<accession>A0A2G8RJV5</accession>
<dbReference type="PROSITE" id="PS51123">
    <property type="entry name" value="OMPA_2"/>
    <property type="match status" value="1"/>
</dbReference>
<dbReference type="GO" id="GO:0009279">
    <property type="term" value="C:cell outer membrane"/>
    <property type="evidence" value="ECO:0007669"/>
    <property type="project" value="UniProtKB-SubCell"/>
</dbReference>
<dbReference type="InterPro" id="IPR050330">
    <property type="entry name" value="Bact_OuterMem_StrucFunc"/>
</dbReference>
<dbReference type="OrthoDB" id="9792021at2"/>
<evidence type="ECO:0000313" key="7">
    <source>
        <dbReference type="Proteomes" id="UP000231259"/>
    </source>
</evidence>
<reference evidence="6 7" key="1">
    <citation type="submission" date="2013-09" db="EMBL/GenBank/DDBJ databases">
        <title>Genome sequencing of Phaeobacter antarcticus sp. nov. SM1211.</title>
        <authorList>
            <person name="Zhang X.-Y."/>
            <person name="Liu C."/>
            <person name="Chen X.-L."/>
            <person name="Xie B.-B."/>
            <person name="Qin Q.-L."/>
            <person name="Rong J.-C."/>
            <person name="Zhang Y.-Z."/>
        </authorList>
    </citation>
    <scope>NUCLEOTIDE SEQUENCE [LARGE SCALE GENOMIC DNA]</scope>
    <source>
        <strain evidence="6 7">SM1211</strain>
    </source>
</reference>
<proteinExistence type="predicted"/>
<dbReference type="InterPro" id="IPR006665">
    <property type="entry name" value="OmpA-like"/>
</dbReference>
<sequence length="297" mass="31427">MLLCLITGPALAIDLSLPLGARMVAETTTDAGSYRLPLGPWTAEGLPSLRIEGPITRQAWRVDGQGATTQQVMAGLRDQITEAGYKIALDCGAQGCGSFDFRFNTEVLPGPEMYVDLTDFRFLSARAPDGDAVSLLVSRSSAAGFIQIIRAGTAAAPLERAPTALPVPDGPSDALSKQLESVGHVVLRDLQFSSGVSDLSDGDIASLDTLAAYLQAKPAARIIFVGHTDATGSLETNIALSRQRALAAVSYLRKRYDIAASRLSAEGVGYLSPISTNLTQEGRLENRRIEAVLLPDA</sequence>
<dbReference type="InterPro" id="IPR006664">
    <property type="entry name" value="OMP_bac"/>
</dbReference>
<name>A0A2G8RJV5_9RHOB</name>
<evidence type="ECO:0000256" key="1">
    <source>
        <dbReference type="ARBA" id="ARBA00004442"/>
    </source>
</evidence>
<dbReference type="SUPFAM" id="SSF103088">
    <property type="entry name" value="OmpA-like"/>
    <property type="match status" value="1"/>
</dbReference>
<dbReference type="AlphaFoldDB" id="A0A2G8RJV5"/>
<dbReference type="PANTHER" id="PTHR30329">
    <property type="entry name" value="STATOR ELEMENT OF FLAGELLAR MOTOR COMPLEX"/>
    <property type="match status" value="1"/>
</dbReference>
<evidence type="ECO:0000256" key="4">
    <source>
        <dbReference type="PROSITE-ProRule" id="PRU00473"/>
    </source>
</evidence>